<dbReference type="GO" id="GO:0005524">
    <property type="term" value="F:ATP binding"/>
    <property type="evidence" value="ECO:0007669"/>
    <property type="project" value="UniProtKB-KW"/>
</dbReference>
<feature type="binding site" evidence="11">
    <location>
        <position position="826"/>
    </location>
    <ligand>
        <name>ATP</name>
        <dbReference type="ChEBI" id="CHEBI:30616"/>
    </ligand>
</feature>
<comment type="similarity">
    <text evidence="1 11 12">Belongs to the NDK family.</text>
</comment>
<feature type="binding site" evidence="11">
    <location>
        <position position="1124"/>
    </location>
    <ligand>
        <name>ATP</name>
        <dbReference type="ChEBI" id="CHEBI:30616"/>
    </ligand>
</feature>
<feature type="binding site" evidence="11">
    <location>
        <position position="1114"/>
    </location>
    <ligand>
        <name>ATP</name>
        <dbReference type="ChEBI" id="CHEBI:30616"/>
    </ligand>
</feature>
<feature type="binding site" evidence="11">
    <location>
        <position position="436"/>
    </location>
    <ligand>
        <name>ATP</name>
        <dbReference type="ChEBI" id="CHEBI:30616"/>
    </ligand>
</feature>
<feature type="binding site" evidence="11">
    <location>
        <position position="923"/>
    </location>
    <ligand>
        <name>ATP</name>
        <dbReference type="ChEBI" id="CHEBI:30616"/>
    </ligand>
</feature>
<evidence type="ECO:0000256" key="12">
    <source>
        <dbReference type="RuleBase" id="RU004011"/>
    </source>
</evidence>
<feature type="active site" description="Pros-phosphohistidine intermediate" evidence="11">
    <location>
        <position position="620"/>
    </location>
</feature>
<keyword evidence="10" id="KW-0546">Nucleotide metabolism</keyword>
<protein>
    <recommendedName>
        <fullName evidence="2">Nucleoside diphosphate kinase</fullName>
    </recommendedName>
</protein>
<evidence type="ECO:0000256" key="6">
    <source>
        <dbReference type="ARBA" id="ARBA00022741"/>
    </source>
</evidence>
<dbReference type="InterPro" id="IPR034907">
    <property type="entry name" value="NDK-like_dom"/>
</dbReference>
<dbReference type="GO" id="GO:0006183">
    <property type="term" value="P:GTP biosynthetic process"/>
    <property type="evidence" value="ECO:0007669"/>
    <property type="project" value="InterPro"/>
</dbReference>
<keyword evidence="3" id="KW-0963">Cytoplasm</keyword>
<feature type="binding site" evidence="11">
    <location>
        <position position="903"/>
    </location>
    <ligand>
        <name>ATP</name>
        <dbReference type="ChEBI" id="CHEBI:30616"/>
    </ligand>
</feature>
<feature type="active site" description="Pros-phosphohistidine intermediate" evidence="11">
    <location>
        <position position="1127"/>
    </location>
</feature>
<feature type="region of interest" description="Disordered" evidence="13">
    <location>
        <begin position="291"/>
        <end position="323"/>
    </location>
</feature>
<feature type="domain" description="Nucleoside diphosphate kinase-like" evidence="14">
    <location>
        <begin position="1010"/>
        <end position="1149"/>
    </location>
</feature>
<feature type="binding site" evidence="11">
    <location>
        <position position="759"/>
    </location>
    <ligand>
        <name>ATP</name>
        <dbReference type="ChEBI" id="CHEBI:30616"/>
    </ligand>
</feature>
<dbReference type="SMART" id="SM00562">
    <property type="entry name" value="NDK"/>
    <property type="match status" value="8"/>
</dbReference>
<feature type="binding site" evidence="11">
    <location>
        <position position="1018"/>
    </location>
    <ligand>
        <name>ATP</name>
        <dbReference type="ChEBI" id="CHEBI:30616"/>
    </ligand>
</feature>
<feature type="binding site" evidence="11">
    <location>
        <position position="422"/>
    </location>
    <ligand>
        <name>ATP</name>
        <dbReference type="ChEBI" id="CHEBI:30616"/>
    </ligand>
</feature>
<feature type="region of interest" description="Disordered" evidence="13">
    <location>
        <begin position="1153"/>
        <end position="1200"/>
    </location>
</feature>
<dbReference type="Gene3D" id="3.30.70.141">
    <property type="entry name" value="Nucleoside diphosphate kinase-like domain"/>
    <property type="match status" value="8"/>
</dbReference>
<feature type="binding site" evidence="11">
    <location>
        <position position="933"/>
    </location>
    <ligand>
        <name>ATP</name>
        <dbReference type="ChEBI" id="CHEBI:30616"/>
    </ligand>
</feature>
<feature type="binding site" evidence="11">
    <location>
        <position position="753"/>
    </location>
    <ligand>
        <name>ATP</name>
        <dbReference type="ChEBI" id="CHEBI:30616"/>
    </ligand>
</feature>
<evidence type="ECO:0000256" key="10">
    <source>
        <dbReference type="ARBA" id="ARBA00023080"/>
    </source>
</evidence>
<dbReference type="Proteomes" id="UP001212841">
    <property type="component" value="Unassembled WGS sequence"/>
</dbReference>
<feature type="binding site" evidence="11">
    <location>
        <position position="593"/>
    </location>
    <ligand>
        <name>ATP</name>
        <dbReference type="ChEBI" id="CHEBI:30616"/>
    </ligand>
</feature>
<evidence type="ECO:0000256" key="13">
    <source>
        <dbReference type="SAM" id="MobiDB-lite"/>
    </source>
</evidence>
<feature type="binding site" evidence="11">
    <location>
        <position position="1066"/>
    </location>
    <ligand>
        <name>ATP</name>
        <dbReference type="ChEBI" id="CHEBI:30616"/>
    </ligand>
</feature>
<feature type="active site" description="Pros-phosphohistidine intermediate" evidence="11">
    <location>
        <position position="1316"/>
    </location>
</feature>
<feature type="compositionally biased region" description="Polar residues" evidence="13">
    <location>
        <begin position="1393"/>
        <end position="1403"/>
    </location>
</feature>
<accession>A0AAD5SF23</accession>
<feature type="active site" description="Pros-phosphohistidine intermediate" evidence="11">
    <location>
        <position position="449"/>
    </location>
</feature>
<feature type="compositionally biased region" description="Low complexity" evidence="13">
    <location>
        <begin position="291"/>
        <end position="307"/>
    </location>
</feature>
<feature type="binding site" evidence="11">
    <location>
        <position position="607"/>
    </location>
    <ligand>
        <name>ATP</name>
        <dbReference type="ChEBI" id="CHEBI:30616"/>
    </ligand>
</feature>
<dbReference type="CDD" id="cd04416">
    <property type="entry name" value="NDPk_TX"/>
    <property type="match status" value="1"/>
</dbReference>
<dbReference type="GO" id="GO:0006228">
    <property type="term" value="P:UTP biosynthetic process"/>
    <property type="evidence" value="ECO:0007669"/>
    <property type="project" value="InterPro"/>
</dbReference>
<feature type="binding site" evidence="11">
    <location>
        <position position="387"/>
    </location>
    <ligand>
        <name>ATP</name>
        <dbReference type="ChEBI" id="CHEBI:30616"/>
    </ligand>
</feature>
<feature type="compositionally biased region" description="Low complexity" evidence="13">
    <location>
        <begin position="1456"/>
        <end position="1467"/>
    </location>
</feature>
<feature type="region of interest" description="Disordered" evidence="13">
    <location>
        <begin position="1570"/>
        <end position="1593"/>
    </location>
</feature>
<keyword evidence="5" id="KW-0479">Metal-binding</keyword>
<feature type="binding site" evidence="11">
    <location>
        <position position="587"/>
    </location>
    <ligand>
        <name>ATP</name>
        <dbReference type="ChEBI" id="CHEBI:30616"/>
    </ligand>
</feature>
<dbReference type="PRINTS" id="PR01243">
    <property type="entry name" value="NUCDPKINASE"/>
</dbReference>
<feature type="binding site" evidence="11">
    <location>
        <position position="909"/>
    </location>
    <ligand>
        <name>ATP</name>
        <dbReference type="ChEBI" id="CHEBI:30616"/>
    </ligand>
</feature>
<dbReference type="PANTHER" id="PTHR46161:SF3">
    <property type="entry name" value="NUCLEOSIDE DIPHOSPHATE KINASE DDB_G0292928-RELATED"/>
    <property type="match status" value="1"/>
</dbReference>
<dbReference type="GO" id="GO:0046872">
    <property type="term" value="F:metal ion binding"/>
    <property type="evidence" value="ECO:0007669"/>
    <property type="project" value="UniProtKB-KW"/>
</dbReference>
<feature type="active site" description="Pros-phosphohistidine intermediate" evidence="11">
    <location>
        <position position="786"/>
    </location>
</feature>
<feature type="domain" description="Nucleoside diphosphate kinase-like" evidence="14">
    <location>
        <begin position="145"/>
        <end position="285"/>
    </location>
</feature>
<feature type="binding site" evidence="11">
    <location>
        <position position="783"/>
    </location>
    <ligand>
        <name>ATP</name>
        <dbReference type="ChEBI" id="CHEBI:30616"/>
    </ligand>
</feature>
<feature type="binding site" evidence="11">
    <location>
        <position position="875"/>
    </location>
    <ligand>
        <name>ATP</name>
        <dbReference type="ChEBI" id="CHEBI:30616"/>
    </ligand>
</feature>
<feature type="binding site" evidence="11">
    <location>
        <position position="1289"/>
    </location>
    <ligand>
        <name>ATP</name>
        <dbReference type="ChEBI" id="CHEBI:30616"/>
    </ligand>
</feature>
<comment type="caution">
    <text evidence="15">The sequence shown here is derived from an EMBL/GenBank/DDBJ whole genome shotgun (WGS) entry which is preliminary data.</text>
</comment>
<dbReference type="EMBL" id="JADGJD010000346">
    <property type="protein sequence ID" value="KAJ3051896.1"/>
    <property type="molecule type" value="Genomic_DNA"/>
</dbReference>
<comment type="caution">
    <text evidence="11">Lacks conserved residue(s) required for the propagation of feature annotation.</text>
</comment>
<feature type="binding site" evidence="11">
    <location>
        <position position="725"/>
    </location>
    <ligand>
        <name>ATP</name>
        <dbReference type="ChEBI" id="CHEBI:30616"/>
    </ligand>
</feature>
<dbReference type="PROSITE" id="PS51374">
    <property type="entry name" value="NDPK_LIKE"/>
    <property type="match status" value="8"/>
</dbReference>
<evidence type="ECO:0000256" key="8">
    <source>
        <dbReference type="ARBA" id="ARBA00022840"/>
    </source>
</evidence>
<feature type="region of interest" description="Disordered" evidence="13">
    <location>
        <begin position="429"/>
        <end position="453"/>
    </location>
</feature>
<feature type="active site" description="Pros-phosphohistidine intermediate" evidence="11">
    <location>
        <position position="936"/>
    </location>
</feature>
<gene>
    <name evidence="15" type="primary">NME9</name>
    <name evidence="15" type="ORF">HK097_007084</name>
</gene>
<evidence type="ECO:0000313" key="15">
    <source>
        <dbReference type="EMBL" id="KAJ3051896.1"/>
    </source>
</evidence>
<dbReference type="PROSITE" id="PS00469">
    <property type="entry name" value="NDPK"/>
    <property type="match status" value="4"/>
</dbReference>
<feature type="region of interest" description="Disordered" evidence="13">
    <location>
        <begin position="1289"/>
        <end position="1319"/>
    </location>
</feature>
<dbReference type="InterPro" id="IPR023005">
    <property type="entry name" value="Nucleoside_diP_kinase_AS"/>
</dbReference>
<feature type="domain" description="Nucleoside diphosphate kinase-like" evidence="14">
    <location>
        <begin position="670"/>
        <end position="809"/>
    </location>
</feature>
<feature type="binding site" evidence="11">
    <location>
        <position position="341"/>
    </location>
    <ligand>
        <name>ATP</name>
        <dbReference type="ChEBI" id="CHEBI:30616"/>
    </ligand>
</feature>
<feature type="active site" description="Pros-phosphohistidine intermediate" evidence="11">
    <location>
        <position position="262"/>
    </location>
</feature>
<proteinExistence type="inferred from homology"/>
<feature type="domain" description="Nucleoside diphosphate kinase-like" evidence="14">
    <location>
        <begin position="818"/>
        <end position="958"/>
    </location>
</feature>
<feature type="binding site" evidence="11">
    <location>
        <position position="678"/>
    </location>
    <ligand>
        <name>ATP</name>
        <dbReference type="ChEBI" id="CHEBI:30616"/>
    </ligand>
</feature>
<dbReference type="GO" id="GO:0006241">
    <property type="term" value="P:CTP biosynthetic process"/>
    <property type="evidence" value="ECO:0007669"/>
    <property type="project" value="InterPro"/>
</dbReference>
<evidence type="ECO:0000256" key="4">
    <source>
        <dbReference type="ARBA" id="ARBA00022679"/>
    </source>
</evidence>
<evidence type="ECO:0000256" key="1">
    <source>
        <dbReference type="ARBA" id="ARBA00008142"/>
    </source>
</evidence>
<feature type="region of interest" description="Disordered" evidence="13">
    <location>
        <begin position="1539"/>
        <end position="1558"/>
    </location>
</feature>
<feature type="compositionally biased region" description="Polar residues" evidence="13">
    <location>
        <begin position="1289"/>
        <end position="1311"/>
    </location>
</feature>
<organism evidence="15 16">
    <name type="scientific">Rhizophlyctis rosea</name>
    <dbReference type="NCBI Taxonomy" id="64517"/>
    <lineage>
        <taxon>Eukaryota</taxon>
        <taxon>Fungi</taxon>
        <taxon>Fungi incertae sedis</taxon>
        <taxon>Chytridiomycota</taxon>
        <taxon>Chytridiomycota incertae sedis</taxon>
        <taxon>Chytridiomycetes</taxon>
        <taxon>Rhizophlyctidales</taxon>
        <taxon>Rhizophlyctidaceae</taxon>
        <taxon>Rhizophlyctis</taxon>
    </lineage>
</organism>
<feature type="region of interest" description="Disordered" evidence="13">
    <location>
        <begin position="1346"/>
        <end position="1403"/>
    </location>
</feature>
<feature type="binding site" evidence="11">
    <location>
        <position position="617"/>
    </location>
    <ligand>
        <name>ATP</name>
        <dbReference type="ChEBI" id="CHEBI:30616"/>
    </ligand>
</feature>
<feature type="binding site" evidence="11">
    <location>
        <position position="446"/>
    </location>
    <ligand>
        <name>ATP</name>
        <dbReference type="ChEBI" id="CHEBI:30616"/>
    </ligand>
</feature>
<evidence type="ECO:0000256" key="2">
    <source>
        <dbReference type="ARBA" id="ARBA00017632"/>
    </source>
</evidence>
<dbReference type="InterPro" id="IPR036850">
    <property type="entry name" value="NDK-like_dom_sf"/>
</dbReference>
<keyword evidence="7" id="KW-0418">Kinase</keyword>
<feature type="binding site" evidence="11">
    <location>
        <position position="1094"/>
    </location>
    <ligand>
        <name>ATP</name>
        <dbReference type="ChEBI" id="CHEBI:30616"/>
    </ligand>
</feature>
<evidence type="ECO:0000256" key="7">
    <source>
        <dbReference type="ARBA" id="ARBA00022777"/>
    </source>
</evidence>
<feature type="domain" description="Nucleoside diphosphate kinase-like" evidence="14">
    <location>
        <begin position="503"/>
        <end position="643"/>
    </location>
</feature>
<dbReference type="InterPro" id="IPR001564">
    <property type="entry name" value="Nucleoside_diP_kinase"/>
</dbReference>
<feature type="binding site" evidence="11">
    <location>
        <position position="1303"/>
    </location>
    <ligand>
        <name>ATP</name>
        <dbReference type="ChEBI" id="CHEBI:30616"/>
    </ligand>
</feature>
<evidence type="ECO:0000256" key="9">
    <source>
        <dbReference type="ARBA" id="ARBA00022842"/>
    </source>
</evidence>
<sequence>MAPSTVEQIMSIIKRNRFHVRQMKKVWLDRADVEELYGEHKGEKFFEGVVTYLSTAPVLLLILAKEDAIQAWRSVMGPASSKRARHEAPSSIRALFGTDNRLNAVYGSSTPESAQRDLSQFFYNPPKPLLEMPPIDPATIPAAQVHNSLAIIKPDAIAAGKVDEIVERIVCAGFTVWKREEMTLSREEAGILYEGLVEKPYYEDAINFISSGPLLAMILKGDNVVRMWREMIGPTDPAEAREKYPMSIRALFGTDTTRNAVHGADSPESALREIQHLFPRVQMKTAMIYGTRPSTSSLSSRPDLTDLAASARSRQSTSELGQTIPQTDVQHTLERTAALIKPDAMIHRDEILKQVQEKGFKIVAQKEVVMTREMAGEFYKDLEGMPFFEELVEYLGGGERCYAMVLEKEAGIGGWRQFCGPTNSVKAKEISPRSLRGQYGTDSMRNAVHGSDSPHSAEKEIAILFGDTVSPHPDPSAGPSAHPIPTIPGDARVIDSVPAGPPIERTLALIKPDAHGSGKKEEILRRISGDGFRVVAEREVRMDESMAKEFYKEHEGKGFYGELVGWMSSEPIYAMVLEKINAIKDWRELAGPTNSEKARETHPNSIRALYGTDGSKNAVHGSDSPASASREINILFPNLSPFPDAEPPRAPAYVHPPAVTAPNYVAPPMVERTCALIKPDAYPERRDVILESIRGAGFTVRREMEVRMSAEMAGEFYREHAGRDFYEELVRWMSSAPIYAMELEKDNAILEWRQVAGPTNSEKAREEAPNSIRALYGTNGSQNAVHGSDSPASAERELKLIFGDSPHTVAPTASGLPIQRTLALIKPDAYASHVTVADIVRRIREGGFKIVGEEEVRMTEDVAKEFYREHEGKGFYGDLVGWMSSAPIMAMVLEKEGAITGWRELAGPTDSTKARDTAPNSIRALYGTDGSKNAVHGSDFPQSAEREIRIIFGDKVSPFPAIAAPTAGIPQNDLKIHLNQPTANDILPAAPHIGQNIAPEANPANPGRALERTLALIKPDAFGAGRKEEIVRMIQEAGFMIVEGREVRFSEDTAREFYKEHVGKGFYEELVRWMSSENIYAMVLEREGAVAEWRKLCGPTNSEKARETDPKSIRALYGKDGSQNAVHGSDSPLSAAREIHVVFRDTVSPLPSLPLKSSATVTTSDIPTGPSRPEDLAAQAAAKQKKSNEEANIPKGPDREHTLALIKPDAYGAGHKDAILERIGKNGLRVVEQKEVRMSREMAREFYREHEGKGFLEDLVGWMSSAPIYAMVLEGENGIRAWRDLAGPTNSNTARETAPTSIRAQYGTDGSKNAVHGSDSRSAAVREINVIFGSVIAGAAYPTPAMSQPDLTNPRPPAEAPPVNGTVRRPTAPATPAGGNTPRRVASVRNVAGSKTGSRTGSIVNLKAEGAGAGGGAETSVVDGDGASRAVQDVAASKTNTEAQQGAGPGSKKPTRASSLAGSRAGSKPASRVASTNKLSVGGGGADGGTRASEASPDVAPGLQTASALGVAAGVLGLDTEGKAAVEGAGTVIRGAGNVGPSDLSGERDGKTVGLEPVGMVGGGVAGVQGLDHVPVSGDGGPGIVEESTQVKA</sequence>
<dbReference type="SUPFAM" id="SSF54919">
    <property type="entry name" value="Nucleoside diphosphate kinase, NDK"/>
    <property type="match status" value="8"/>
</dbReference>
<feature type="binding site" evidence="11">
    <location>
        <position position="511"/>
    </location>
    <ligand>
        <name>ATP</name>
        <dbReference type="ChEBI" id="CHEBI:30616"/>
    </ligand>
</feature>
<name>A0AAD5SF23_9FUNG</name>
<feature type="binding site" evidence="11">
    <location>
        <position position="1100"/>
    </location>
    <ligand>
        <name>ATP</name>
        <dbReference type="ChEBI" id="CHEBI:30616"/>
    </ligand>
</feature>
<feature type="binding site" evidence="11">
    <location>
        <position position="1313"/>
    </location>
    <ligand>
        <name>ATP</name>
        <dbReference type="ChEBI" id="CHEBI:30616"/>
    </ligand>
</feature>
<evidence type="ECO:0000256" key="11">
    <source>
        <dbReference type="PROSITE-ProRule" id="PRU00706"/>
    </source>
</evidence>
<feature type="region of interest" description="Disordered" evidence="13">
    <location>
        <begin position="1433"/>
        <end position="1500"/>
    </location>
</feature>
<keyword evidence="6" id="KW-0547">Nucleotide-binding</keyword>
<feature type="compositionally biased region" description="Polar residues" evidence="13">
    <location>
        <begin position="312"/>
        <end position="323"/>
    </location>
</feature>
<evidence type="ECO:0000256" key="3">
    <source>
        <dbReference type="ARBA" id="ARBA00022490"/>
    </source>
</evidence>
<keyword evidence="9" id="KW-0460">Magnesium</keyword>
<evidence type="ECO:0000256" key="5">
    <source>
        <dbReference type="ARBA" id="ARBA00022723"/>
    </source>
</evidence>
<keyword evidence="8" id="KW-0067">ATP-binding</keyword>
<dbReference type="GO" id="GO:0004550">
    <property type="term" value="F:nucleoside diphosphate kinase activity"/>
    <property type="evidence" value="ECO:0007669"/>
    <property type="project" value="InterPro"/>
</dbReference>
<feature type="domain" description="Nucleoside diphosphate kinase-like" evidence="14">
    <location>
        <begin position="3"/>
        <end position="131"/>
    </location>
</feature>
<feature type="binding site" evidence="11">
    <location>
        <position position="1207"/>
    </location>
    <ligand>
        <name>ATP</name>
        <dbReference type="ChEBI" id="CHEBI:30616"/>
    </ligand>
</feature>
<dbReference type="Pfam" id="PF00334">
    <property type="entry name" value="NDK"/>
    <property type="match status" value="8"/>
</dbReference>
<feature type="domain" description="Nucleoside diphosphate kinase-like" evidence="14">
    <location>
        <begin position="1199"/>
        <end position="1338"/>
    </location>
</feature>
<keyword evidence="16" id="KW-1185">Reference proteome</keyword>
<feature type="binding site" evidence="11">
    <location>
        <position position="1283"/>
    </location>
    <ligand>
        <name>ATP</name>
        <dbReference type="ChEBI" id="CHEBI:30616"/>
    </ligand>
</feature>
<evidence type="ECO:0000259" key="14">
    <source>
        <dbReference type="SMART" id="SM00562"/>
    </source>
</evidence>
<feature type="binding site" evidence="11">
    <location>
        <position position="773"/>
    </location>
    <ligand>
        <name>ATP</name>
        <dbReference type="ChEBI" id="CHEBI:30616"/>
    </ligand>
</feature>
<evidence type="ECO:0000313" key="16">
    <source>
        <dbReference type="Proteomes" id="UP001212841"/>
    </source>
</evidence>
<dbReference type="PANTHER" id="PTHR46161">
    <property type="entry name" value="NUCLEOSIDE DIPHOSPHATE KINASE"/>
    <property type="match status" value="1"/>
</dbReference>
<feature type="domain" description="Nucleoside diphosphate kinase-like" evidence="14">
    <location>
        <begin position="333"/>
        <end position="472"/>
    </location>
</feature>
<keyword evidence="4" id="KW-0808">Transferase</keyword>
<reference evidence="15" key="1">
    <citation type="submission" date="2020-05" db="EMBL/GenBank/DDBJ databases">
        <title>Phylogenomic resolution of chytrid fungi.</title>
        <authorList>
            <person name="Stajich J.E."/>
            <person name="Amses K."/>
            <person name="Simmons R."/>
            <person name="Seto K."/>
            <person name="Myers J."/>
            <person name="Bonds A."/>
            <person name="Quandt C.A."/>
            <person name="Barry K."/>
            <person name="Liu P."/>
            <person name="Grigoriev I."/>
            <person name="Longcore J.E."/>
            <person name="James T.Y."/>
        </authorList>
    </citation>
    <scope>NUCLEOTIDE SEQUENCE</scope>
    <source>
        <strain evidence="15">JEL0318</strain>
    </source>
</reference>
<feature type="binding site" evidence="11">
    <location>
        <position position="1255"/>
    </location>
    <ligand>
        <name>ATP</name>
        <dbReference type="ChEBI" id="CHEBI:30616"/>
    </ligand>
</feature>
<feature type="binding site" evidence="11">
    <location>
        <position position="416"/>
    </location>
    <ligand>
        <name>ATP</name>
        <dbReference type="ChEBI" id="CHEBI:30616"/>
    </ligand>
</feature>
<feature type="binding site" evidence="11">
    <location>
        <position position="559"/>
    </location>
    <ligand>
        <name>ATP</name>
        <dbReference type="ChEBI" id="CHEBI:30616"/>
    </ligand>
</feature>